<dbReference type="GO" id="GO:0004128">
    <property type="term" value="F:cytochrome-b5 reductase activity, acting on NAD(P)H"/>
    <property type="evidence" value="ECO:0007669"/>
    <property type="project" value="TreeGrafter"/>
</dbReference>
<dbReference type="PROSITE" id="PS00191">
    <property type="entry name" value="CYTOCHROME_B5_1"/>
    <property type="match status" value="1"/>
</dbReference>
<dbReference type="AlphaFoldDB" id="V7PPL7"/>
<evidence type="ECO:0000313" key="7">
    <source>
        <dbReference type="Proteomes" id="UP000018538"/>
    </source>
</evidence>
<dbReference type="SUPFAM" id="SSF55856">
    <property type="entry name" value="Cytochrome b5-like heme/steroid binding domain"/>
    <property type="match status" value="1"/>
</dbReference>
<keyword evidence="2 4" id="KW-0479">Metal-binding</keyword>
<dbReference type="GO" id="GO:0046872">
    <property type="term" value="F:metal ion binding"/>
    <property type="evidence" value="ECO:0007669"/>
    <property type="project" value="UniProtKB-UniRule"/>
</dbReference>
<keyword evidence="3 4" id="KW-0408">Iron</keyword>
<keyword evidence="1 4" id="KW-0349">Heme</keyword>
<gene>
    <name evidence="6" type="ORF">YYC_02587</name>
</gene>
<dbReference type="EMBL" id="KI635763">
    <property type="protein sequence ID" value="ETB60273.1"/>
    <property type="molecule type" value="Genomic_DNA"/>
</dbReference>
<dbReference type="SMART" id="SM01117">
    <property type="entry name" value="Cyt-b5"/>
    <property type="match status" value="1"/>
</dbReference>
<dbReference type="Gene3D" id="3.10.120.10">
    <property type="entry name" value="Cytochrome b5-like heme/steroid binding domain"/>
    <property type="match status" value="1"/>
</dbReference>
<evidence type="ECO:0000256" key="2">
    <source>
        <dbReference type="ARBA" id="ARBA00022723"/>
    </source>
</evidence>
<reference evidence="6 7" key="1">
    <citation type="submission" date="2013-11" db="EMBL/GenBank/DDBJ databases">
        <title>The Genome Sequence of Plasmodium yoelii 17X.</title>
        <authorList>
            <consortium name="The Broad Institute Genomics Platform"/>
            <consortium name="The Broad Institute Genome Sequencing Center for Infectious Disease"/>
            <person name="Neafsey D."/>
            <person name="Adams J."/>
            <person name="Walker B."/>
            <person name="Young S.K."/>
            <person name="Zeng Q."/>
            <person name="Gargeya S."/>
            <person name="Fitzgerald M."/>
            <person name="Haas B."/>
            <person name="Abouelleil A."/>
            <person name="Alvarado L."/>
            <person name="Chapman S.B."/>
            <person name="Gainer-Dewar J."/>
            <person name="Goldberg J."/>
            <person name="Griggs A."/>
            <person name="Gujja S."/>
            <person name="Hansen M."/>
            <person name="Howarth C."/>
            <person name="Imamovic A."/>
            <person name="Ireland A."/>
            <person name="Larimer J."/>
            <person name="McCowan C."/>
            <person name="Murphy C."/>
            <person name="Pearson M."/>
            <person name="Poon T.W."/>
            <person name="Priest M."/>
            <person name="Roberts A."/>
            <person name="Saif S."/>
            <person name="Shea T."/>
            <person name="Sykes S."/>
            <person name="Wortman J."/>
            <person name="Nusbaum C."/>
            <person name="Birren B."/>
        </authorList>
    </citation>
    <scope>NUCLEOTIDE SEQUENCE [LARGE SCALE GENOMIC DNA]</scope>
    <source>
        <strain evidence="6 7">17X</strain>
    </source>
</reference>
<dbReference type="GO" id="GO:0005737">
    <property type="term" value="C:cytoplasm"/>
    <property type="evidence" value="ECO:0007669"/>
    <property type="project" value="TreeGrafter"/>
</dbReference>
<dbReference type="PANTHER" id="PTHR46237:SF1">
    <property type="entry name" value="CYTOCHROME B5 REDUCTASE 4"/>
    <property type="match status" value="1"/>
</dbReference>
<sequence length="149" mass="17411">MYKKHNFINIKYLLVVIVLVITFVRMEEKQNNTLQPVTPKKVKEELSKSHGANQMVYNIISEGLKEDIESGKKYTIEEVAKHNKATDAWVIYKNKVYDVTYYLKFHPGGEEILLERAGSDVTDLVFMYHSWVNVEKILENTYLGKHINM</sequence>
<proteinExistence type="inferred from homology"/>
<dbReference type="Proteomes" id="UP000018538">
    <property type="component" value="Unassembled WGS sequence"/>
</dbReference>
<dbReference type="InterPro" id="IPR036400">
    <property type="entry name" value="Cyt_B5-like_heme/steroid_sf"/>
</dbReference>
<comment type="similarity">
    <text evidence="4">Belongs to the cytochrome b5 family.</text>
</comment>
<evidence type="ECO:0000259" key="5">
    <source>
        <dbReference type="PROSITE" id="PS50255"/>
    </source>
</evidence>
<evidence type="ECO:0000256" key="3">
    <source>
        <dbReference type="ARBA" id="ARBA00023004"/>
    </source>
</evidence>
<dbReference type="InterPro" id="IPR018506">
    <property type="entry name" value="Cyt_B5_heme-BS"/>
</dbReference>
<protein>
    <recommendedName>
        <fullName evidence="5">Cytochrome b5 heme-binding domain-containing protein</fullName>
    </recommendedName>
</protein>
<dbReference type="FunFam" id="3.10.120.10:FF:000007">
    <property type="entry name" value="Sulfite oxidase, mitochondrial"/>
    <property type="match status" value="1"/>
</dbReference>
<dbReference type="PANTHER" id="PTHR46237">
    <property type="entry name" value="CYTOCHROME B5 REDUCTASE 4 FAMILY MEMBER"/>
    <property type="match status" value="1"/>
</dbReference>
<name>V7PPL7_PLAYE</name>
<dbReference type="InterPro" id="IPR051872">
    <property type="entry name" value="Cytochrome_b5/Flavoprotein_Rdt"/>
</dbReference>
<feature type="domain" description="Cytochrome b5 heme-binding" evidence="5">
    <location>
        <begin position="71"/>
        <end position="147"/>
    </location>
</feature>
<dbReference type="PROSITE" id="PS50255">
    <property type="entry name" value="CYTOCHROME_B5_2"/>
    <property type="match status" value="1"/>
</dbReference>
<organism evidence="6 7">
    <name type="scientific">Plasmodium yoelii 17X</name>
    <dbReference type="NCBI Taxonomy" id="1323249"/>
    <lineage>
        <taxon>Eukaryota</taxon>
        <taxon>Sar</taxon>
        <taxon>Alveolata</taxon>
        <taxon>Apicomplexa</taxon>
        <taxon>Aconoidasida</taxon>
        <taxon>Haemosporida</taxon>
        <taxon>Plasmodiidae</taxon>
        <taxon>Plasmodium</taxon>
        <taxon>Plasmodium (Vinckeia)</taxon>
    </lineage>
</organism>
<accession>V7PPL7</accession>
<dbReference type="PRINTS" id="PR00363">
    <property type="entry name" value="CYTOCHROMEB5"/>
</dbReference>
<dbReference type="InterPro" id="IPR001199">
    <property type="entry name" value="Cyt_B5-like_heme/steroid-bd"/>
</dbReference>
<dbReference type="GO" id="GO:0020037">
    <property type="term" value="F:heme binding"/>
    <property type="evidence" value="ECO:0007669"/>
    <property type="project" value="UniProtKB-UniRule"/>
</dbReference>
<evidence type="ECO:0000313" key="6">
    <source>
        <dbReference type="EMBL" id="ETB60273.1"/>
    </source>
</evidence>
<dbReference type="OrthoDB" id="260519at2759"/>
<evidence type="ECO:0000256" key="4">
    <source>
        <dbReference type="RuleBase" id="RU362121"/>
    </source>
</evidence>
<dbReference type="Pfam" id="PF00173">
    <property type="entry name" value="Cyt-b5"/>
    <property type="match status" value="1"/>
</dbReference>
<evidence type="ECO:0000256" key="1">
    <source>
        <dbReference type="ARBA" id="ARBA00022617"/>
    </source>
</evidence>
<keyword evidence="7" id="KW-1185">Reference proteome</keyword>